<dbReference type="InterPro" id="IPR050261">
    <property type="entry name" value="FrsA_esterase"/>
</dbReference>
<dbReference type="EMBL" id="CP071839">
    <property type="protein sequence ID" value="QTD98514.1"/>
    <property type="molecule type" value="Genomic_DNA"/>
</dbReference>
<dbReference type="PANTHER" id="PTHR22946:SF12">
    <property type="entry name" value="CONIDIAL PIGMENT BIOSYNTHESIS PROTEIN AYG1 (AFU_ORTHOLOGUE AFUA_2G17550)"/>
    <property type="match status" value="1"/>
</dbReference>
<dbReference type="PANTHER" id="PTHR22946">
    <property type="entry name" value="DIENELACTONE HYDROLASE DOMAIN-CONTAINING PROTEIN-RELATED"/>
    <property type="match status" value="1"/>
</dbReference>
<dbReference type="GO" id="GO:0016787">
    <property type="term" value="F:hydrolase activity"/>
    <property type="evidence" value="ECO:0007669"/>
    <property type="project" value="UniProtKB-KW"/>
</dbReference>
<dbReference type="Gene3D" id="1.20.1440.110">
    <property type="entry name" value="acylaminoacyl peptidase"/>
    <property type="match status" value="1"/>
</dbReference>
<gene>
    <name evidence="2" type="ORF">S1361_14235</name>
</gene>
<dbReference type="Gene3D" id="3.40.50.1820">
    <property type="entry name" value="alpha/beta hydrolase"/>
    <property type="match status" value="1"/>
</dbReference>
<comment type="similarity">
    <text evidence="1">Belongs to the AB hydrolase superfamily.</text>
</comment>
<dbReference type="RefSeq" id="WP_208032223.1">
    <property type="nucleotide sequence ID" value="NZ_CP071839.1"/>
</dbReference>
<dbReference type="Proteomes" id="UP000663908">
    <property type="component" value="Chromosome"/>
</dbReference>
<evidence type="ECO:0000313" key="2">
    <source>
        <dbReference type="EMBL" id="QTD98514.1"/>
    </source>
</evidence>
<dbReference type="EC" id="3.7.1.19" evidence="2"/>
<organism evidence="2 3">
    <name type="scientific">Streptomyces cyanogenus</name>
    <dbReference type="NCBI Taxonomy" id="80860"/>
    <lineage>
        <taxon>Bacteria</taxon>
        <taxon>Bacillati</taxon>
        <taxon>Actinomycetota</taxon>
        <taxon>Actinomycetes</taxon>
        <taxon>Kitasatosporales</taxon>
        <taxon>Streptomycetaceae</taxon>
        <taxon>Streptomyces</taxon>
    </lineage>
</organism>
<evidence type="ECO:0000313" key="3">
    <source>
        <dbReference type="Proteomes" id="UP000663908"/>
    </source>
</evidence>
<proteinExistence type="inferred from homology"/>
<sequence>MTYRFNDNVQFDYEIRLALGSAWRQGADVGEVLATASAVADGDGQAWYTAWAELARGVRERAERAAAEGRTVSARDGWLRAAGYFGTALVGVDAAADPGKQLAEVFPEHRACFDRFLAAWDPPAEPVSIPYEDASLPGYLVGPPGGSGPQSTLIVNNGSDGPISAAWTLIGAPAVARGYRVLLFDGPGQQSMLFERGVTFRPDWENVITPVVDFLLARPDVAPRRLALAGISQAGYWVPRALAFEHRIAAAVADPGVVRVADSWWHNLGPDLRALWESGDRAAFDGFITEGLRQDPALAAQWRWRAKPYGIDSPFDLLTEVSRYDVTPVADRITTPLLITDPDGEHFWPGGSRELYDALPSPKHLVRFTEEEGAHLHCEPMGRALFEQRVFDWLDDHLPPADGRTTGE</sequence>
<evidence type="ECO:0000256" key="1">
    <source>
        <dbReference type="ARBA" id="ARBA00008645"/>
    </source>
</evidence>
<keyword evidence="2" id="KW-0378">Hydrolase</keyword>
<dbReference type="InterPro" id="IPR029058">
    <property type="entry name" value="AB_hydrolase_fold"/>
</dbReference>
<name>A0ABX7TP82_STRCY</name>
<dbReference type="SUPFAM" id="SSF53474">
    <property type="entry name" value="alpha/beta-Hydrolases"/>
    <property type="match status" value="1"/>
</dbReference>
<accession>A0ABX7TP82</accession>
<reference evidence="2 3" key="1">
    <citation type="submission" date="2021-03" db="EMBL/GenBank/DDBJ databases">
        <title>Complete genome sequence of Streptomyces cyanogenus S136, producer of anticancer angucycline landomycin A.</title>
        <authorList>
            <person name="Hrab P."/>
            <person name="Ruckert C."/>
            <person name="Busche T."/>
            <person name="Ostash I."/>
            <person name="Kalinowski J."/>
            <person name="Fedorenko V."/>
            <person name="Yushchuk O."/>
            <person name="Ostash B."/>
        </authorList>
    </citation>
    <scope>NUCLEOTIDE SEQUENCE [LARGE SCALE GENOMIC DNA]</scope>
    <source>
        <strain evidence="2 3">S136</strain>
    </source>
</reference>
<keyword evidence="3" id="KW-1185">Reference proteome</keyword>
<protein>
    <submittedName>
        <fullName evidence="2">2,6-dihydropseudooxynicotine hydrolase</fullName>
        <ecNumber evidence="2">3.7.1.19</ecNumber>
    </submittedName>
</protein>